<evidence type="ECO:0000256" key="2">
    <source>
        <dbReference type="ARBA" id="ARBA00004609"/>
    </source>
</evidence>
<dbReference type="EMBL" id="PKSM01000001">
    <property type="protein sequence ID" value="POW23404.1"/>
    <property type="molecule type" value="Genomic_DNA"/>
</dbReference>
<evidence type="ECO:0000256" key="9">
    <source>
        <dbReference type="ARBA" id="ARBA00024056"/>
    </source>
</evidence>
<keyword evidence="7" id="KW-0449">Lipoprotein</keyword>
<dbReference type="InterPro" id="IPR050248">
    <property type="entry name" value="Polysacc_deacetylase_ArnD"/>
</dbReference>
<evidence type="ECO:0000256" key="12">
    <source>
        <dbReference type="SAM" id="SignalP"/>
    </source>
</evidence>
<dbReference type="GO" id="GO:0000272">
    <property type="term" value="P:polysaccharide catabolic process"/>
    <property type="evidence" value="ECO:0007669"/>
    <property type="project" value="UniProtKB-KW"/>
</dbReference>
<dbReference type="PANTHER" id="PTHR10587:SF135">
    <property type="entry name" value="CHITIN DEACETYLASE 3"/>
    <property type="match status" value="1"/>
</dbReference>
<evidence type="ECO:0000256" key="10">
    <source>
        <dbReference type="ARBA" id="ARBA00048494"/>
    </source>
</evidence>
<reference evidence="15" key="3">
    <citation type="journal article" date="2018" name="Mol. Plant Microbe Interact.">
        <title>Genome sequence resources for the wheat stripe rust pathogen (Puccinia striiformis f. sp. tritici) and the barley stripe rust pathogen (Puccinia striiformis f. sp. hordei).</title>
        <authorList>
            <person name="Xia C."/>
            <person name="Wang M."/>
            <person name="Yin C."/>
            <person name="Cornejo O.E."/>
            <person name="Hulbert S.H."/>
            <person name="Chen X."/>
        </authorList>
    </citation>
    <scope>NUCLEOTIDE SEQUENCE [LARGE SCALE GENOMIC DNA]</scope>
    <source>
        <strain evidence="15">93TX-2</strain>
    </source>
</reference>
<dbReference type="InterPro" id="IPR011330">
    <property type="entry name" value="Glyco_hydro/deAcase_b/a-brl"/>
</dbReference>
<evidence type="ECO:0000256" key="11">
    <source>
        <dbReference type="SAM" id="MobiDB-lite"/>
    </source>
</evidence>
<evidence type="ECO:0000313" key="15">
    <source>
        <dbReference type="Proteomes" id="UP000238274"/>
    </source>
</evidence>
<dbReference type="VEuPathDB" id="FungiDB:PSTT_02685"/>
<keyword evidence="3" id="KW-0325">Glycoprotein</keyword>
<feature type="compositionally biased region" description="Polar residues" evidence="11">
    <location>
        <begin position="367"/>
        <end position="381"/>
    </location>
</feature>
<evidence type="ECO:0000256" key="6">
    <source>
        <dbReference type="ARBA" id="ARBA00023285"/>
    </source>
</evidence>
<comment type="cofactor">
    <cofactor evidence="1">
        <name>Co(2+)</name>
        <dbReference type="ChEBI" id="CHEBI:48828"/>
    </cofactor>
</comment>
<dbReference type="SUPFAM" id="SSF88713">
    <property type="entry name" value="Glycoside hydrolase/deacetylase"/>
    <property type="match status" value="1"/>
</dbReference>
<comment type="subcellular location">
    <subcellularLocation>
        <location evidence="2">Cell membrane</location>
        <topology evidence="2">Lipid-anchor</topology>
        <topology evidence="2">GPI-anchor</topology>
    </subcellularLocation>
</comment>
<keyword evidence="6" id="KW-0170">Cobalt</keyword>
<keyword evidence="3" id="KW-0472">Membrane</keyword>
<dbReference type="EC" id="3.5.1.41" evidence="9"/>
<dbReference type="GO" id="GO:0098552">
    <property type="term" value="C:side of membrane"/>
    <property type="evidence" value="ECO:0007669"/>
    <property type="project" value="UniProtKB-KW"/>
</dbReference>
<keyword evidence="3" id="KW-0336">GPI-anchor</keyword>
<dbReference type="Pfam" id="PF01522">
    <property type="entry name" value="Polysacc_deac_1"/>
    <property type="match status" value="1"/>
</dbReference>
<evidence type="ECO:0000256" key="8">
    <source>
        <dbReference type="ARBA" id="ARBA00023326"/>
    </source>
</evidence>
<keyword evidence="5" id="KW-0119">Carbohydrate metabolism</keyword>
<feature type="region of interest" description="Disordered" evidence="11">
    <location>
        <begin position="363"/>
        <end position="396"/>
    </location>
</feature>
<dbReference type="VEuPathDB" id="FungiDB:PSTT_02686"/>
<dbReference type="GO" id="GO:0005886">
    <property type="term" value="C:plasma membrane"/>
    <property type="evidence" value="ECO:0007669"/>
    <property type="project" value="UniProtKB-SubCell"/>
</dbReference>
<evidence type="ECO:0000259" key="13">
    <source>
        <dbReference type="PROSITE" id="PS51677"/>
    </source>
</evidence>
<dbReference type="VEuPathDB" id="FungiDB:PSHT_00061"/>
<reference evidence="14 15" key="1">
    <citation type="submission" date="2017-12" db="EMBL/GenBank/DDBJ databases">
        <title>Gene loss provides genomic basis for host adaptation in cereal stripe rust fungi.</title>
        <authorList>
            <person name="Xia C."/>
        </authorList>
    </citation>
    <scope>NUCLEOTIDE SEQUENCE [LARGE SCALE GENOMIC DNA]</scope>
    <source>
        <strain evidence="14 15">93TX-2</strain>
    </source>
</reference>
<dbReference type="Gene3D" id="3.20.20.370">
    <property type="entry name" value="Glycoside hydrolase/deacetylase"/>
    <property type="match status" value="1"/>
</dbReference>
<evidence type="ECO:0000256" key="7">
    <source>
        <dbReference type="ARBA" id="ARBA00023288"/>
    </source>
</evidence>
<evidence type="ECO:0000256" key="4">
    <source>
        <dbReference type="ARBA" id="ARBA00023024"/>
    </source>
</evidence>
<dbReference type="AlphaFoldDB" id="A0A2S4WNV1"/>
<protein>
    <recommendedName>
        <fullName evidence="9">chitin deacetylase</fullName>
        <ecNumber evidence="9">3.5.1.41</ecNumber>
    </recommendedName>
</protein>
<proteinExistence type="predicted"/>
<dbReference type="GO" id="GO:0004099">
    <property type="term" value="F:chitin deacetylase activity"/>
    <property type="evidence" value="ECO:0007669"/>
    <property type="project" value="UniProtKB-EC"/>
</dbReference>
<dbReference type="GO" id="GO:0006032">
    <property type="term" value="P:chitin catabolic process"/>
    <property type="evidence" value="ECO:0007669"/>
    <property type="project" value="UniProtKB-KW"/>
</dbReference>
<keyword evidence="12" id="KW-0732">Signal</keyword>
<dbReference type="InterPro" id="IPR002509">
    <property type="entry name" value="NODB_dom"/>
</dbReference>
<dbReference type="PANTHER" id="PTHR10587">
    <property type="entry name" value="GLYCOSYL TRANSFERASE-RELATED"/>
    <property type="match status" value="1"/>
</dbReference>
<gene>
    <name evidence="14" type="ORF">PSHT_00061</name>
</gene>
<dbReference type="Proteomes" id="UP000238274">
    <property type="component" value="Unassembled WGS sequence"/>
</dbReference>
<evidence type="ECO:0000256" key="1">
    <source>
        <dbReference type="ARBA" id="ARBA00001941"/>
    </source>
</evidence>
<dbReference type="OrthoDB" id="407355at2759"/>
<feature type="domain" description="NodB homology" evidence="13">
    <location>
        <begin position="119"/>
        <end position="321"/>
    </location>
</feature>
<evidence type="ECO:0000256" key="3">
    <source>
        <dbReference type="ARBA" id="ARBA00022622"/>
    </source>
</evidence>
<name>A0A2S4WNV1_9BASI</name>
<keyword evidence="8" id="KW-0624">Polysaccharide degradation</keyword>
<feature type="chain" id="PRO_5015478104" description="chitin deacetylase" evidence="12">
    <location>
        <begin position="23"/>
        <end position="420"/>
    </location>
</feature>
<dbReference type="GO" id="GO:0009272">
    <property type="term" value="P:fungal-type cell wall biogenesis"/>
    <property type="evidence" value="ECO:0007669"/>
    <property type="project" value="UniProtKB-ARBA"/>
</dbReference>
<accession>A0A2S4WNV1</accession>
<feature type="signal peptide" evidence="12">
    <location>
        <begin position="1"/>
        <end position="22"/>
    </location>
</feature>
<evidence type="ECO:0000313" key="14">
    <source>
        <dbReference type="EMBL" id="POW23404.1"/>
    </source>
</evidence>
<comment type="catalytic activity">
    <reaction evidence="10">
        <text>[(1-&gt;4)-N-acetyl-beta-D-glucosaminyl](n) + n H2O = chitosan + n acetate</text>
        <dbReference type="Rhea" id="RHEA:10464"/>
        <dbReference type="Rhea" id="RHEA-COMP:9593"/>
        <dbReference type="Rhea" id="RHEA-COMP:9597"/>
        <dbReference type="ChEBI" id="CHEBI:15377"/>
        <dbReference type="ChEBI" id="CHEBI:17029"/>
        <dbReference type="ChEBI" id="CHEBI:30089"/>
        <dbReference type="ChEBI" id="CHEBI:57704"/>
        <dbReference type="EC" id="3.5.1.41"/>
    </reaction>
    <physiologicalReaction direction="left-to-right" evidence="10">
        <dbReference type="Rhea" id="RHEA:10465"/>
    </physiologicalReaction>
</comment>
<sequence length="420" mass="45463">MTLLLCTLYAVLACLSVEGVRGSATHLHRDSDVVKLFTRRGLNNKYPPPDVPGPTPRAEWIDALNREKAAGHIPNFKPSIKTADENVKYEAGVNGSDASICSWTIGCKSPTDITDAPAGMMGISFDDGPEPASSQLMKFLKSVNQTATHFMIGSRIQQSPGDFAVALNQGGHIAVHTWSHPLMTTLNDTAVLGEIGWTLQIIFVSTFFPLDQGWDGNRIDYVGPKGDVDNRVRAIAKNVFGLQTVIWNQDTNDWCLTPQNTNTCGAEGPSNQAALDVEMSRFVKMPKNPGLIILEHELTTHSVHGFTHAWPSIKQAGWDTRPIPSLFNMSWYQNANGAFDQPIQLNSLLDASEVVASARARLAASSDKTSTNPPLNSTVLASSAKKPPQVGGSTPGASYRGSTFQIITLIFVQALILARL</sequence>
<reference evidence="15" key="2">
    <citation type="journal article" date="2018" name="BMC Genomics">
        <title>Genomic insights into host adaptation between the wheat stripe rust pathogen (Puccinia striiformis f. sp. tritici) and the barley stripe rust pathogen (Puccinia striiformis f. sp. hordei).</title>
        <authorList>
            <person name="Xia C."/>
            <person name="Wang M."/>
            <person name="Yin C."/>
            <person name="Cornejo O.E."/>
            <person name="Hulbert S.H."/>
            <person name="Chen X."/>
        </authorList>
    </citation>
    <scope>NUCLEOTIDE SEQUENCE [LARGE SCALE GENOMIC DNA]</scope>
    <source>
        <strain evidence="15">93TX-2</strain>
    </source>
</reference>
<keyword evidence="4" id="KW-0146">Chitin degradation</keyword>
<dbReference type="PROSITE" id="PS51677">
    <property type="entry name" value="NODB"/>
    <property type="match status" value="1"/>
</dbReference>
<comment type="caution">
    <text evidence="14">The sequence shown here is derived from an EMBL/GenBank/DDBJ whole genome shotgun (WGS) entry which is preliminary data.</text>
</comment>
<keyword evidence="15" id="KW-1185">Reference proteome</keyword>
<organism evidence="14 15">
    <name type="scientific">Puccinia striiformis</name>
    <dbReference type="NCBI Taxonomy" id="27350"/>
    <lineage>
        <taxon>Eukaryota</taxon>
        <taxon>Fungi</taxon>
        <taxon>Dikarya</taxon>
        <taxon>Basidiomycota</taxon>
        <taxon>Pucciniomycotina</taxon>
        <taxon>Pucciniomycetes</taxon>
        <taxon>Pucciniales</taxon>
        <taxon>Pucciniaceae</taxon>
        <taxon>Puccinia</taxon>
    </lineage>
</organism>
<evidence type="ECO:0000256" key="5">
    <source>
        <dbReference type="ARBA" id="ARBA00023277"/>
    </source>
</evidence>